<name>A0A8B6CDI0_MYTGA</name>
<gene>
    <name evidence="1" type="ORF">MGAL_10B003558</name>
</gene>
<protein>
    <submittedName>
        <fullName evidence="1">Uncharacterized protein</fullName>
    </submittedName>
</protein>
<dbReference type="Gene3D" id="2.120.10.30">
    <property type="entry name" value="TolB, C-terminal domain"/>
    <property type="match status" value="1"/>
</dbReference>
<proteinExistence type="predicted"/>
<keyword evidence="2" id="KW-1185">Reference proteome</keyword>
<dbReference type="SUPFAM" id="SSF63829">
    <property type="entry name" value="Calcium-dependent phosphotriesterase"/>
    <property type="match status" value="1"/>
</dbReference>
<dbReference type="InterPro" id="IPR011042">
    <property type="entry name" value="6-blade_b-propeller_TolB-like"/>
</dbReference>
<dbReference type="OrthoDB" id="6137886at2759"/>
<comment type="caution">
    <text evidence="1">The sequence shown here is derived from an EMBL/GenBank/DDBJ whole genome shotgun (WGS) entry which is preliminary data.</text>
</comment>
<reference evidence="1" key="1">
    <citation type="submission" date="2018-11" db="EMBL/GenBank/DDBJ databases">
        <authorList>
            <person name="Alioto T."/>
            <person name="Alioto T."/>
        </authorList>
    </citation>
    <scope>NUCLEOTIDE SEQUENCE</scope>
</reference>
<organism evidence="1 2">
    <name type="scientific">Mytilus galloprovincialis</name>
    <name type="common">Mediterranean mussel</name>
    <dbReference type="NCBI Taxonomy" id="29158"/>
    <lineage>
        <taxon>Eukaryota</taxon>
        <taxon>Metazoa</taxon>
        <taxon>Spiralia</taxon>
        <taxon>Lophotrochozoa</taxon>
        <taxon>Mollusca</taxon>
        <taxon>Bivalvia</taxon>
        <taxon>Autobranchia</taxon>
        <taxon>Pteriomorphia</taxon>
        <taxon>Mytilida</taxon>
        <taxon>Mytiloidea</taxon>
        <taxon>Mytilidae</taxon>
        <taxon>Mytilinae</taxon>
        <taxon>Mytilus</taxon>
    </lineage>
</organism>
<sequence length="147" mass="16305">MDTGGNYLTIYTNGMNNKRVFDGAIQSITSTRNGEIFVVQNFPFSRVFVLKNEDVISIYTGHPSVNKFDPMSVVTTPLDNFIVSDQCNHNLHILDNNGHLLTIYNTKVIGSEYPSSLAISMEGLSAVLLIGYHSHEIISKTGKLHTK</sequence>
<dbReference type="EMBL" id="UYJE01001649">
    <property type="protein sequence ID" value="VDI03929.1"/>
    <property type="molecule type" value="Genomic_DNA"/>
</dbReference>
<dbReference type="Proteomes" id="UP000596742">
    <property type="component" value="Unassembled WGS sequence"/>
</dbReference>
<dbReference type="AlphaFoldDB" id="A0A8B6CDI0"/>
<evidence type="ECO:0000313" key="1">
    <source>
        <dbReference type="EMBL" id="VDI03929.1"/>
    </source>
</evidence>
<evidence type="ECO:0000313" key="2">
    <source>
        <dbReference type="Proteomes" id="UP000596742"/>
    </source>
</evidence>
<accession>A0A8B6CDI0</accession>